<comment type="caution">
    <text evidence="2">The sequence shown here is derived from an EMBL/GenBank/DDBJ whole genome shotgun (WGS) entry which is preliminary data.</text>
</comment>
<organism evidence="2">
    <name type="scientific">Zea mays</name>
    <name type="common">Maize</name>
    <dbReference type="NCBI Taxonomy" id="4577"/>
    <lineage>
        <taxon>Eukaryota</taxon>
        <taxon>Viridiplantae</taxon>
        <taxon>Streptophyta</taxon>
        <taxon>Embryophyta</taxon>
        <taxon>Tracheophyta</taxon>
        <taxon>Spermatophyta</taxon>
        <taxon>Magnoliopsida</taxon>
        <taxon>Liliopsida</taxon>
        <taxon>Poales</taxon>
        <taxon>Poaceae</taxon>
        <taxon>PACMAD clade</taxon>
        <taxon>Panicoideae</taxon>
        <taxon>Andropogonodae</taxon>
        <taxon>Andropogoneae</taxon>
        <taxon>Tripsacinae</taxon>
        <taxon>Zea</taxon>
    </lineage>
</organism>
<dbReference type="InterPro" id="IPR005174">
    <property type="entry name" value="KIB1-4_b-propeller"/>
</dbReference>
<proteinExistence type="predicted"/>
<gene>
    <name evidence="2" type="ORF">Zm00014a_009496</name>
</gene>
<feature type="domain" description="KIB1-4 beta-propeller" evidence="1">
    <location>
        <begin position="105"/>
        <end position="400"/>
    </location>
</feature>
<sequence>MSSSSSAATAPPWADLLPELCDLVMEHLDPITILRFPAVCRGWSEACEENSRLLRAGAPALLTPGLDPDGCETESNVDAGAFCLHDVSAAGGGGGRRSFFGEAEGLKGRAWVGGNHGWLATADWRCDVELLNPVTGARVRLPSFATIPGVEVEVNFHVVARTAGGYSLGKFHKILKVALCRTPSHADGHLAIAIFSGGLLAFTAAGGGDKGECRWTALKNAAADVSYMDAIALDGKLYAVDELGRLYSWDIDDGAMTEPTVVQGPENDEMSRYGTDLCGFYLAASVCGQRLMLMCIHGYDVARAYLYGRRSRCWDSRVWSRLVFDDRRSFCELGMSLHELDAGGGSWRRVTDLGGDRALFLGANYPFYLTVRHRFGSADLEADCVYLSDTPYGYDTAIFDLKEGIGGDGHIKQQLYYSLVADPLQMPMWFVPTDYPH</sequence>
<dbReference type="EMBL" id="NCVQ01000005">
    <property type="protein sequence ID" value="PWZ27255.1"/>
    <property type="molecule type" value="Genomic_DNA"/>
</dbReference>
<dbReference type="Proteomes" id="UP000251960">
    <property type="component" value="Chromosome 4"/>
</dbReference>
<protein>
    <recommendedName>
        <fullName evidence="1">KIB1-4 beta-propeller domain-containing protein</fullName>
    </recommendedName>
</protein>
<dbReference type="PANTHER" id="PTHR44259:SF103">
    <property type="entry name" value="F-BOX DOMAIN CONTAINING PROTEIN"/>
    <property type="match status" value="1"/>
</dbReference>
<dbReference type="PANTHER" id="PTHR44259">
    <property type="entry name" value="OS07G0183000 PROTEIN-RELATED"/>
    <property type="match status" value="1"/>
</dbReference>
<dbReference type="SUPFAM" id="SSF50998">
    <property type="entry name" value="Quinoprotein alcohol dehydrogenase-like"/>
    <property type="match status" value="1"/>
</dbReference>
<dbReference type="InterPro" id="IPR050942">
    <property type="entry name" value="F-box_BR-signaling"/>
</dbReference>
<dbReference type="CDD" id="cd09917">
    <property type="entry name" value="F-box_SF"/>
    <property type="match status" value="1"/>
</dbReference>
<reference evidence="2" key="1">
    <citation type="journal article" date="2018" name="Nat. Genet.">
        <title>Extensive intraspecific gene order and gene structural variations between Mo17 and other maize genomes.</title>
        <authorList>
            <person name="Sun S."/>
            <person name="Zhou Y."/>
            <person name="Chen J."/>
            <person name="Shi J."/>
            <person name="Zhao H."/>
            <person name="Zhao H."/>
            <person name="Song W."/>
            <person name="Zhang M."/>
            <person name="Cui Y."/>
            <person name="Dong X."/>
            <person name="Liu H."/>
            <person name="Ma X."/>
            <person name="Jiao Y."/>
            <person name="Wang B."/>
            <person name="Wei X."/>
            <person name="Stein J.C."/>
            <person name="Glaubitz J.C."/>
            <person name="Lu F."/>
            <person name="Yu G."/>
            <person name="Liang C."/>
            <person name="Fengler K."/>
            <person name="Li B."/>
            <person name="Rafalski A."/>
            <person name="Schnable P.S."/>
            <person name="Ware D.H."/>
            <person name="Buckler E.S."/>
            <person name="Lai J."/>
        </authorList>
    </citation>
    <scope>NUCLEOTIDE SEQUENCE [LARGE SCALE GENOMIC DNA]</scope>
    <source>
        <tissue evidence="2">Seedling</tissue>
    </source>
</reference>
<accession>A0A3L6F2B7</accession>
<evidence type="ECO:0000313" key="2">
    <source>
        <dbReference type="EMBL" id="PWZ27255.1"/>
    </source>
</evidence>
<dbReference type="Pfam" id="PF03478">
    <property type="entry name" value="Beta-prop_KIB1-4"/>
    <property type="match status" value="1"/>
</dbReference>
<evidence type="ECO:0000259" key="1">
    <source>
        <dbReference type="Pfam" id="PF03478"/>
    </source>
</evidence>
<name>A0A3L6F2B7_MAIZE</name>
<dbReference type="ExpressionAtlas" id="A0A3L6F2B7">
    <property type="expression patterns" value="baseline and differential"/>
</dbReference>
<dbReference type="InterPro" id="IPR036047">
    <property type="entry name" value="F-box-like_dom_sf"/>
</dbReference>
<dbReference type="SUPFAM" id="SSF81383">
    <property type="entry name" value="F-box domain"/>
    <property type="match status" value="1"/>
</dbReference>
<dbReference type="InterPro" id="IPR011047">
    <property type="entry name" value="Quinoprotein_ADH-like_sf"/>
</dbReference>
<dbReference type="AlphaFoldDB" id="A0A3L6F2B7"/>